<reference evidence="3" key="1">
    <citation type="submission" date="2021-12" db="EMBL/GenBank/DDBJ databases">
        <authorList>
            <person name="King R."/>
        </authorList>
    </citation>
    <scope>NUCLEOTIDE SEQUENCE</scope>
</reference>
<sequence length="145" mass="16020">MLKKVIVILTLLVCCYCLENNEQLPEEARAKKRKGPLRILAIVALAVLSKLAVVKVASFFFLVAFFQKLFYVGGLLLNYYLKNQGPSGPPSSPQMMYGPPADYNTVGYSYEPPEEPFPGPEALPSISIADFSNGFNWLLSKTPQA</sequence>
<feature type="transmembrane region" description="Helical" evidence="1">
    <location>
        <begin position="41"/>
        <end position="66"/>
    </location>
</feature>
<evidence type="ECO:0000313" key="3">
    <source>
        <dbReference type="EMBL" id="CAH0592747.1"/>
    </source>
</evidence>
<accession>A0A9P0BW41</accession>
<evidence type="ECO:0000313" key="4">
    <source>
        <dbReference type="Proteomes" id="UP001154114"/>
    </source>
</evidence>
<organism evidence="3 4">
    <name type="scientific">Chrysodeixis includens</name>
    <name type="common">Soybean looper</name>
    <name type="synonym">Pseudoplusia includens</name>
    <dbReference type="NCBI Taxonomy" id="689277"/>
    <lineage>
        <taxon>Eukaryota</taxon>
        <taxon>Metazoa</taxon>
        <taxon>Ecdysozoa</taxon>
        <taxon>Arthropoda</taxon>
        <taxon>Hexapoda</taxon>
        <taxon>Insecta</taxon>
        <taxon>Pterygota</taxon>
        <taxon>Neoptera</taxon>
        <taxon>Endopterygota</taxon>
        <taxon>Lepidoptera</taxon>
        <taxon>Glossata</taxon>
        <taxon>Ditrysia</taxon>
        <taxon>Noctuoidea</taxon>
        <taxon>Noctuidae</taxon>
        <taxon>Plusiinae</taxon>
        <taxon>Chrysodeixis</taxon>
    </lineage>
</organism>
<evidence type="ECO:0000256" key="1">
    <source>
        <dbReference type="SAM" id="Phobius"/>
    </source>
</evidence>
<keyword evidence="2" id="KW-0732">Signal</keyword>
<feature type="signal peptide" evidence="2">
    <location>
        <begin position="1"/>
        <end position="17"/>
    </location>
</feature>
<keyword evidence="1" id="KW-1133">Transmembrane helix</keyword>
<gene>
    <name evidence="3" type="ORF">CINC_LOCUS5897</name>
</gene>
<dbReference type="Proteomes" id="UP001154114">
    <property type="component" value="Chromosome 2"/>
</dbReference>
<dbReference type="EMBL" id="LR824005">
    <property type="protein sequence ID" value="CAH0592747.1"/>
    <property type="molecule type" value="Genomic_DNA"/>
</dbReference>
<dbReference type="AlphaFoldDB" id="A0A9P0BW41"/>
<evidence type="ECO:0000256" key="2">
    <source>
        <dbReference type="SAM" id="SignalP"/>
    </source>
</evidence>
<keyword evidence="1" id="KW-0472">Membrane</keyword>
<keyword evidence="4" id="KW-1185">Reference proteome</keyword>
<proteinExistence type="predicted"/>
<protein>
    <submittedName>
        <fullName evidence="3">Uncharacterized protein</fullName>
    </submittedName>
</protein>
<keyword evidence="1" id="KW-0812">Transmembrane</keyword>
<name>A0A9P0BW41_CHRIL</name>
<feature type="chain" id="PRO_5040382866" evidence="2">
    <location>
        <begin position="18"/>
        <end position="145"/>
    </location>
</feature>